<dbReference type="GO" id="GO:0030976">
    <property type="term" value="F:thiamine pyrophosphate binding"/>
    <property type="evidence" value="ECO:0007669"/>
    <property type="project" value="InterPro"/>
</dbReference>
<comment type="cofactor">
    <cofactor evidence="1">
        <name>[4Fe-4S] cluster</name>
        <dbReference type="ChEBI" id="CHEBI:49883"/>
    </cofactor>
</comment>
<name>A0A7V5H4B4_CALAY</name>
<dbReference type="SUPFAM" id="SSF52518">
    <property type="entry name" value="Thiamin diphosphate-binding fold (THDP-binding)"/>
    <property type="match status" value="1"/>
</dbReference>
<dbReference type="InterPro" id="IPR029061">
    <property type="entry name" value="THDP-binding"/>
</dbReference>
<sequence>MPQPLKLTPADFASKSEPRWCPGCGDYSIYAQMKKVLPELGIPKEKFVFVSGIGCSSRFPYYMNTYGVHSIHGRAPTIASGIRLANPDLKVFIITGDGDGLSIGGNHFIHLCRRNIDVTIILFNNRIYGLTKGQYSPTSVKGQITKSSPYGTLENPFNPVLMALASGATFVARTIDRNPKHMAEILRRAAEHKGTSFVEIYQNCVIFNDGAFEELYSKDTKDDRALYMEHDKPYVFGKNHDKVLKWSCSRFEVVPYDEANPPKDLVVHDERSLSAEIEFGLASLTDKPDLPTPLGVFRQVETDTYEELLQEQIEFVKKKKGEGDLETLFNSGNTFYIED</sequence>
<evidence type="ECO:0000259" key="3">
    <source>
        <dbReference type="Pfam" id="PF02775"/>
    </source>
</evidence>
<dbReference type="InterPro" id="IPR011896">
    <property type="entry name" value="OFOB"/>
</dbReference>
<dbReference type="PANTHER" id="PTHR48084">
    <property type="entry name" value="2-OXOGLUTARATE OXIDOREDUCTASE SUBUNIT KORB-RELATED"/>
    <property type="match status" value="1"/>
</dbReference>
<accession>A0A7V5H4B4</accession>
<dbReference type="Gene3D" id="3.40.50.970">
    <property type="match status" value="1"/>
</dbReference>
<dbReference type="Pfam" id="PF02775">
    <property type="entry name" value="TPP_enzyme_C"/>
    <property type="match status" value="1"/>
</dbReference>
<dbReference type="PANTHER" id="PTHR48084:SF4">
    <property type="entry name" value="2-OXOGLUTARATE OXIDOREDUCTASE SUBUNIT KORB"/>
    <property type="match status" value="1"/>
</dbReference>
<proteinExistence type="predicted"/>
<dbReference type="EMBL" id="DRTD01000451">
    <property type="protein sequence ID" value="HHE55352.1"/>
    <property type="molecule type" value="Genomic_DNA"/>
</dbReference>
<organism evidence="4">
    <name type="scientific">Caldithrix abyssi</name>
    <dbReference type="NCBI Taxonomy" id="187145"/>
    <lineage>
        <taxon>Bacteria</taxon>
        <taxon>Pseudomonadati</taxon>
        <taxon>Calditrichota</taxon>
        <taxon>Calditrichia</taxon>
        <taxon>Calditrichales</taxon>
        <taxon>Calditrichaceae</taxon>
        <taxon>Caldithrix</taxon>
    </lineage>
</organism>
<reference evidence="4" key="1">
    <citation type="journal article" date="2020" name="mSystems">
        <title>Genome- and Community-Level Interaction Insights into Carbon Utilization and Element Cycling Functions of Hydrothermarchaeota in Hydrothermal Sediment.</title>
        <authorList>
            <person name="Zhou Z."/>
            <person name="Liu Y."/>
            <person name="Xu W."/>
            <person name="Pan J."/>
            <person name="Luo Z.H."/>
            <person name="Li M."/>
        </authorList>
    </citation>
    <scope>NUCLEOTIDE SEQUENCE [LARGE SCALE GENOMIC DNA]</scope>
    <source>
        <strain evidence="4">HyVt-76</strain>
    </source>
</reference>
<dbReference type="GO" id="GO:0045333">
    <property type="term" value="P:cellular respiration"/>
    <property type="evidence" value="ECO:0007669"/>
    <property type="project" value="UniProtKB-ARBA"/>
</dbReference>
<evidence type="ECO:0000256" key="1">
    <source>
        <dbReference type="ARBA" id="ARBA00001966"/>
    </source>
</evidence>
<gene>
    <name evidence="4" type="ORF">ENL21_06180</name>
</gene>
<dbReference type="AlphaFoldDB" id="A0A7V5H4B4"/>
<dbReference type="GO" id="GO:0016625">
    <property type="term" value="F:oxidoreductase activity, acting on the aldehyde or oxo group of donors, iron-sulfur protein as acceptor"/>
    <property type="evidence" value="ECO:0007669"/>
    <property type="project" value="UniProtKB-ARBA"/>
</dbReference>
<keyword evidence="2" id="KW-0560">Oxidoreductase</keyword>
<dbReference type="CDD" id="cd03375">
    <property type="entry name" value="TPP_OGFOR"/>
    <property type="match status" value="1"/>
</dbReference>
<dbReference type="InterPro" id="IPR011766">
    <property type="entry name" value="TPP_enzyme_TPP-bd"/>
</dbReference>
<feature type="domain" description="Thiamine pyrophosphate enzyme TPP-binding" evidence="3">
    <location>
        <begin position="53"/>
        <end position="200"/>
    </location>
</feature>
<evidence type="ECO:0000256" key="2">
    <source>
        <dbReference type="ARBA" id="ARBA00023002"/>
    </source>
</evidence>
<dbReference type="Proteomes" id="UP000886111">
    <property type="component" value="Unassembled WGS sequence"/>
</dbReference>
<dbReference type="InterPro" id="IPR051457">
    <property type="entry name" value="2-oxoacid:Fd_oxidoreductase"/>
</dbReference>
<comment type="caution">
    <text evidence="4">The sequence shown here is derived from an EMBL/GenBank/DDBJ whole genome shotgun (WGS) entry which is preliminary data.</text>
</comment>
<protein>
    <submittedName>
        <fullName evidence="4">2-oxoacid:ferredoxin oxidoreductase subunit beta</fullName>
    </submittedName>
</protein>
<dbReference type="NCBIfam" id="TIGR02177">
    <property type="entry name" value="PorB_KorB"/>
    <property type="match status" value="1"/>
</dbReference>
<evidence type="ECO:0000313" key="4">
    <source>
        <dbReference type="EMBL" id="HHE55352.1"/>
    </source>
</evidence>
<dbReference type="GO" id="GO:0044281">
    <property type="term" value="P:small molecule metabolic process"/>
    <property type="evidence" value="ECO:0007669"/>
    <property type="project" value="UniProtKB-ARBA"/>
</dbReference>